<name>A0A7H1MXS4_9PROT</name>
<dbReference type="AlphaFoldDB" id="A0A7H1MXS4"/>
<evidence type="ECO:0000313" key="4">
    <source>
        <dbReference type="Proteomes" id="UP000516369"/>
    </source>
</evidence>
<organism evidence="3 4">
    <name type="scientific">Defluviicoccus vanus</name>
    <dbReference type="NCBI Taxonomy" id="111831"/>
    <lineage>
        <taxon>Bacteria</taxon>
        <taxon>Pseudomonadati</taxon>
        <taxon>Pseudomonadota</taxon>
        <taxon>Alphaproteobacteria</taxon>
        <taxon>Rhodospirillales</taxon>
        <taxon>Rhodospirillaceae</taxon>
        <taxon>Defluviicoccus</taxon>
    </lineage>
</organism>
<gene>
    <name evidence="3" type="ORF">HQ394_01390</name>
</gene>
<keyword evidence="4" id="KW-1185">Reference proteome</keyword>
<keyword evidence="2" id="KW-0732">Signal</keyword>
<dbReference type="Pfam" id="PF06693">
    <property type="entry name" value="DUF1190"/>
    <property type="match status" value="1"/>
</dbReference>
<reference evidence="3 4" key="1">
    <citation type="submission" date="2020-05" db="EMBL/GenBank/DDBJ databases">
        <title>Complete closed genome sequence of Defluviicoccus vanus.</title>
        <authorList>
            <person name="Bessarab I."/>
            <person name="Arumugam K."/>
            <person name="Maszenan A.M."/>
            <person name="Seviour R.J."/>
            <person name="Williams R.B."/>
        </authorList>
    </citation>
    <scope>NUCLEOTIDE SEQUENCE [LARGE SCALE GENOMIC DNA]</scope>
    <source>
        <strain evidence="3 4">Ben 114</strain>
    </source>
</reference>
<feature type="chain" id="PRO_5028913944" evidence="2">
    <location>
        <begin position="21"/>
        <end position="169"/>
    </location>
</feature>
<evidence type="ECO:0000256" key="2">
    <source>
        <dbReference type="SAM" id="SignalP"/>
    </source>
</evidence>
<dbReference type="RefSeq" id="WP_190261704.1">
    <property type="nucleotide sequence ID" value="NZ_CP053923.1"/>
</dbReference>
<feature type="compositionally biased region" description="Polar residues" evidence="1">
    <location>
        <begin position="158"/>
        <end position="169"/>
    </location>
</feature>
<sequence>MKKSKAVRLVLLGGAGIAFAGCDQSPPADAKFFANVGECAQVRDQQTCERAFADSKAQFAAEAPRFSRKEECEAEFGSGNCETASGGSGIGSFFMPMMMGYMLGSAFRQPVYRGPGNSALINRGGSIYKVGSFAGSGAMGRFEPGRVTPVQRGGFGATANTYRSTSSGG</sequence>
<evidence type="ECO:0000313" key="3">
    <source>
        <dbReference type="EMBL" id="QNT68260.1"/>
    </source>
</evidence>
<dbReference type="Proteomes" id="UP000516369">
    <property type="component" value="Chromosome"/>
</dbReference>
<evidence type="ECO:0000256" key="1">
    <source>
        <dbReference type="SAM" id="MobiDB-lite"/>
    </source>
</evidence>
<dbReference type="PROSITE" id="PS51257">
    <property type="entry name" value="PROKAR_LIPOPROTEIN"/>
    <property type="match status" value="1"/>
</dbReference>
<feature type="region of interest" description="Disordered" evidence="1">
    <location>
        <begin position="146"/>
        <end position="169"/>
    </location>
</feature>
<protein>
    <submittedName>
        <fullName evidence="3">DUF1190 domain-containing protein</fullName>
    </submittedName>
</protein>
<feature type="signal peptide" evidence="2">
    <location>
        <begin position="1"/>
        <end position="20"/>
    </location>
</feature>
<proteinExistence type="predicted"/>
<dbReference type="EMBL" id="CP053923">
    <property type="protein sequence ID" value="QNT68260.1"/>
    <property type="molecule type" value="Genomic_DNA"/>
</dbReference>
<dbReference type="InterPro" id="IPR009576">
    <property type="entry name" value="Biofilm_formation_YgiB"/>
</dbReference>
<accession>A0A7H1MXS4</accession>
<dbReference type="KEGG" id="dvn:HQ394_01390"/>